<evidence type="ECO:0000313" key="1">
    <source>
        <dbReference type="EMBL" id="UUX51643.1"/>
    </source>
</evidence>
<accession>A0A9J7AV56</accession>
<organism evidence="1 2">
    <name type="scientific">Nisaea acidiphila</name>
    <dbReference type="NCBI Taxonomy" id="1862145"/>
    <lineage>
        <taxon>Bacteria</taxon>
        <taxon>Pseudomonadati</taxon>
        <taxon>Pseudomonadota</taxon>
        <taxon>Alphaproteobacteria</taxon>
        <taxon>Rhodospirillales</taxon>
        <taxon>Thalassobaculaceae</taxon>
        <taxon>Nisaea</taxon>
    </lineage>
</organism>
<dbReference type="EMBL" id="CP102480">
    <property type="protein sequence ID" value="UUX51643.1"/>
    <property type="molecule type" value="Genomic_DNA"/>
</dbReference>
<keyword evidence="2" id="KW-1185">Reference proteome</keyword>
<name>A0A9J7AV56_9PROT</name>
<protein>
    <submittedName>
        <fullName evidence="1">Uncharacterized protein</fullName>
    </submittedName>
</protein>
<proteinExistence type="predicted"/>
<dbReference type="AlphaFoldDB" id="A0A9J7AV56"/>
<dbReference type="KEGG" id="naci:NUH88_08065"/>
<reference evidence="1" key="1">
    <citation type="submission" date="2022-08" db="EMBL/GenBank/DDBJ databases">
        <title>Nisaea acidiphila sp. nov., isolated from a marine algal debris and emended description of the genus Nisaea Urios et al. 2008.</title>
        <authorList>
            <person name="Kwon K."/>
        </authorList>
    </citation>
    <scope>NUCLEOTIDE SEQUENCE</scope>
    <source>
        <strain evidence="1">MEBiC11861</strain>
    </source>
</reference>
<dbReference type="Proteomes" id="UP001060336">
    <property type="component" value="Chromosome"/>
</dbReference>
<gene>
    <name evidence="1" type="ORF">NUH88_08065</name>
</gene>
<evidence type="ECO:0000313" key="2">
    <source>
        <dbReference type="Proteomes" id="UP001060336"/>
    </source>
</evidence>
<dbReference type="RefSeq" id="WP_257771264.1">
    <property type="nucleotide sequence ID" value="NZ_CP102480.1"/>
</dbReference>
<sequence>MSLVIPASGRGGQIGGIMLKVLSILSVVVICVSTASCASSSKKIDAGWRSAGAKTAKEKAAAFRIMDKAFACRRAANPDRVGWIKKDVRLFSVDLSARDEKQVSVVGAREPQRAIDRVSWHNARAYVAIRSGLIASEPAAGACRTRDPVGEYIRRRLRRMKDDPIDYLKIEADGLTLGVAHVETRGGRDDCVLIYEEFQRVFDGRDETLTIALADCAPGIGRQGLRRAGLLAAIEKVRFNVEGFLH</sequence>